<feature type="transmembrane region" description="Helical" evidence="1">
    <location>
        <begin position="94"/>
        <end position="115"/>
    </location>
</feature>
<keyword evidence="1" id="KW-0472">Membrane</keyword>
<dbReference type="EMBL" id="LR796734">
    <property type="protein sequence ID" value="CAB4162946.1"/>
    <property type="molecule type" value="Genomic_DNA"/>
</dbReference>
<accession>A0A6J5NZ63</accession>
<evidence type="ECO:0000313" key="2">
    <source>
        <dbReference type="EMBL" id="CAB4162946.1"/>
    </source>
</evidence>
<organism evidence="2">
    <name type="scientific">uncultured Caudovirales phage</name>
    <dbReference type="NCBI Taxonomy" id="2100421"/>
    <lineage>
        <taxon>Viruses</taxon>
        <taxon>Duplodnaviria</taxon>
        <taxon>Heunggongvirae</taxon>
        <taxon>Uroviricota</taxon>
        <taxon>Caudoviricetes</taxon>
        <taxon>Peduoviridae</taxon>
        <taxon>Maltschvirus</taxon>
        <taxon>Maltschvirus maltsch</taxon>
    </lineage>
</organism>
<gene>
    <name evidence="2" type="ORF">UFOVP787_194</name>
</gene>
<feature type="transmembrane region" description="Helical" evidence="1">
    <location>
        <begin position="7"/>
        <end position="27"/>
    </location>
</feature>
<keyword evidence="1" id="KW-0812">Transmembrane</keyword>
<proteinExistence type="predicted"/>
<keyword evidence="1" id="KW-1133">Transmembrane helix</keyword>
<reference evidence="2" key="1">
    <citation type="submission" date="2020-04" db="EMBL/GenBank/DDBJ databases">
        <authorList>
            <person name="Chiriac C."/>
            <person name="Salcher M."/>
            <person name="Ghai R."/>
            <person name="Kavagutti S V."/>
        </authorList>
    </citation>
    <scope>NUCLEOTIDE SEQUENCE</scope>
</reference>
<protein>
    <submittedName>
        <fullName evidence="2">Uncharacterized protein</fullName>
    </submittedName>
</protein>
<evidence type="ECO:0000256" key="1">
    <source>
        <dbReference type="SAM" id="Phobius"/>
    </source>
</evidence>
<name>A0A6J5NZ63_9CAUD</name>
<sequence>MRKLQYAKFAIILLFATTMALLGWIFYYQYDINLVSKQHTTIEATKQTNQFPTAIPAPPVVSEISKPDSEPAVIKLSIFGANIEISEASSWATIVKIIATFVGLFFGLKFINFVFKALEDKFGLDDDKEDKPINLGG</sequence>